<dbReference type="AlphaFoldDB" id="A0A9N9CGT1"/>
<evidence type="ECO:0000313" key="1">
    <source>
        <dbReference type="EMBL" id="CAG8601253.1"/>
    </source>
</evidence>
<protein>
    <submittedName>
        <fullName evidence="1">5550_t:CDS:1</fullName>
    </submittedName>
</protein>
<evidence type="ECO:0000313" key="2">
    <source>
        <dbReference type="Proteomes" id="UP000789570"/>
    </source>
</evidence>
<proteinExistence type="predicted"/>
<gene>
    <name evidence="1" type="ORF">FCALED_LOCUS8602</name>
</gene>
<organism evidence="1 2">
    <name type="scientific">Funneliformis caledonium</name>
    <dbReference type="NCBI Taxonomy" id="1117310"/>
    <lineage>
        <taxon>Eukaryota</taxon>
        <taxon>Fungi</taxon>
        <taxon>Fungi incertae sedis</taxon>
        <taxon>Mucoromycota</taxon>
        <taxon>Glomeromycotina</taxon>
        <taxon>Glomeromycetes</taxon>
        <taxon>Glomerales</taxon>
        <taxon>Glomeraceae</taxon>
        <taxon>Funneliformis</taxon>
    </lineage>
</organism>
<reference evidence="1" key="1">
    <citation type="submission" date="2021-06" db="EMBL/GenBank/DDBJ databases">
        <authorList>
            <person name="Kallberg Y."/>
            <person name="Tangrot J."/>
            <person name="Rosling A."/>
        </authorList>
    </citation>
    <scope>NUCLEOTIDE SEQUENCE</scope>
    <source>
        <strain evidence="1">UK204</strain>
    </source>
</reference>
<dbReference type="EMBL" id="CAJVPQ010002550">
    <property type="protein sequence ID" value="CAG8601253.1"/>
    <property type="molecule type" value="Genomic_DNA"/>
</dbReference>
<name>A0A9N9CGT1_9GLOM</name>
<accession>A0A9N9CGT1</accession>
<dbReference type="Proteomes" id="UP000789570">
    <property type="component" value="Unassembled WGS sequence"/>
</dbReference>
<sequence>KKRRYNRNSTLVAISEEIDNLCDNQNALPDESAIIQSTEYTDELPRVNMFNYVPAESAFNVEQEDFNISSDLNS</sequence>
<feature type="non-terminal residue" evidence="1">
    <location>
        <position position="74"/>
    </location>
</feature>
<keyword evidence="2" id="KW-1185">Reference proteome</keyword>
<comment type="caution">
    <text evidence="1">The sequence shown here is derived from an EMBL/GenBank/DDBJ whole genome shotgun (WGS) entry which is preliminary data.</text>
</comment>